<evidence type="ECO:0000256" key="4">
    <source>
        <dbReference type="ARBA" id="ARBA00022840"/>
    </source>
</evidence>
<dbReference type="InterPro" id="IPR036921">
    <property type="entry name" value="PurM-like_N_sf"/>
</dbReference>
<dbReference type="EMBL" id="HBGV01004850">
    <property type="protein sequence ID" value="CAD9477838.1"/>
    <property type="molecule type" value="Transcribed_RNA"/>
</dbReference>
<evidence type="ECO:0000256" key="3">
    <source>
        <dbReference type="ARBA" id="ARBA00022777"/>
    </source>
</evidence>
<dbReference type="PANTHER" id="PTHR10256">
    <property type="entry name" value="SELENIDE, WATER DIKINASE"/>
    <property type="match status" value="1"/>
</dbReference>
<proteinExistence type="predicted"/>
<dbReference type="PANTHER" id="PTHR10256:SF0">
    <property type="entry name" value="INACTIVE SELENIDE, WATER DIKINASE-LIKE PROTEIN-RELATED"/>
    <property type="match status" value="1"/>
</dbReference>
<dbReference type="PIRSF" id="PIRSF036407">
    <property type="entry name" value="Selenphspht_syn"/>
    <property type="match status" value="1"/>
</dbReference>
<keyword evidence="3" id="KW-0418">Kinase</keyword>
<dbReference type="GO" id="GO:0004756">
    <property type="term" value="F:selenide, water dikinase activity"/>
    <property type="evidence" value="ECO:0007669"/>
    <property type="project" value="TreeGrafter"/>
</dbReference>
<dbReference type="Pfam" id="PF02769">
    <property type="entry name" value="AIRS_C"/>
    <property type="match status" value="1"/>
</dbReference>
<dbReference type="FunFam" id="3.90.650.10:FF:000010">
    <property type="entry name" value="Selenide, water dikinase"/>
    <property type="match status" value="1"/>
</dbReference>
<dbReference type="GO" id="GO:0016260">
    <property type="term" value="P:selenocysteine biosynthetic process"/>
    <property type="evidence" value="ECO:0007669"/>
    <property type="project" value="TreeGrafter"/>
</dbReference>
<evidence type="ECO:0000259" key="7">
    <source>
        <dbReference type="Pfam" id="PF02769"/>
    </source>
</evidence>
<evidence type="ECO:0000256" key="2">
    <source>
        <dbReference type="ARBA" id="ARBA00022741"/>
    </source>
</evidence>
<feature type="domain" description="PurM-like N-terminal" evidence="6">
    <location>
        <begin position="2"/>
        <end position="107"/>
    </location>
</feature>
<gene>
    <name evidence="8" type="ORF">HTAM1171_LOCUS2921</name>
</gene>
<evidence type="ECO:0008006" key="9">
    <source>
        <dbReference type="Google" id="ProtNLM"/>
    </source>
</evidence>
<dbReference type="Gene3D" id="3.30.1330.10">
    <property type="entry name" value="PurM-like, N-terminal domain"/>
    <property type="match status" value="1"/>
</dbReference>
<dbReference type="GO" id="GO:0005737">
    <property type="term" value="C:cytoplasm"/>
    <property type="evidence" value="ECO:0007669"/>
    <property type="project" value="TreeGrafter"/>
</dbReference>
<keyword evidence="4" id="KW-0067">ATP-binding</keyword>
<evidence type="ECO:0000256" key="1">
    <source>
        <dbReference type="ARBA" id="ARBA00022679"/>
    </source>
</evidence>
<dbReference type="SUPFAM" id="SSF56042">
    <property type="entry name" value="PurM C-terminal domain-like"/>
    <property type="match status" value="1"/>
</dbReference>
<dbReference type="InterPro" id="IPR004536">
    <property type="entry name" value="SPS/SelD"/>
</dbReference>
<keyword evidence="2" id="KW-0547">Nucleotide-binding</keyword>
<dbReference type="GO" id="GO:0005524">
    <property type="term" value="F:ATP binding"/>
    <property type="evidence" value="ECO:0007669"/>
    <property type="project" value="UniProtKB-KW"/>
</dbReference>
<sequence length="326" mass="36028">MDCAVVPTRHAGYSLITTTDFFYPLVEDPYDQGRIGCANVLSDLYAMGVTECDTVLMILACSTNMTSEERDVVTELMIRGFDDQCKLADTHVTGGQTVLNPWPIIGGVAESVCKEEEFIEPDGACVGDVLVLTKPLGTQVAVNVRQWYRDSMKKEGEGREKVCSSHFTFWQACVDKLAMTKEDVDAAYETAVESMARLNRNGAKMMMKYKCRGGTDVTGFGFLGHAKNLAENQKNVVSFKLHTLPVIKRMEEVNKEVLNFNLVNGYSAETSGGLLVALPKENAKAFMEELESLDGSKSWIVGEVIESETKDKRDAFIVEEPTIVQV</sequence>
<dbReference type="InterPro" id="IPR016188">
    <property type="entry name" value="PurM-like_N"/>
</dbReference>
<dbReference type="InterPro" id="IPR010918">
    <property type="entry name" value="PurM-like_C_dom"/>
</dbReference>
<dbReference type="Gene3D" id="3.90.650.10">
    <property type="entry name" value="PurM-like C-terminal domain"/>
    <property type="match status" value="1"/>
</dbReference>
<dbReference type="InterPro" id="IPR036676">
    <property type="entry name" value="PurM-like_C_sf"/>
</dbReference>
<evidence type="ECO:0000313" key="8">
    <source>
        <dbReference type="EMBL" id="CAD9477838.1"/>
    </source>
</evidence>
<organism evidence="8">
    <name type="scientific">Helicotheca tamesis</name>
    <dbReference type="NCBI Taxonomy" id="374047"/>
    <lineage>
        <taxon>Eukaryota</taxon>
        <taxon>Sar</taxon>
        <taxon>Stramenopiles</taxon>
        <taxon>Ochrophyta</taxon>
        <taxon>Bacillariophyta</taxon>
        <taxon>Mediophyceae</taxon>
        <taxon>Lithodesmiophycidae</taxon>
        <taxon>Lithodesmiales</taxon>
        <taxon>Lithodesmiaceae</taxon>
        <taxon>Helicotheca</taxon>
    </lineage>
</organism>
<keyword evidence="1" id="KW-0808">Transferase</keyword>
<keyword evidence="5" id="KW-0711">Selenium</keyword>
<dbReference type="NCBIfam" id="TIGR00476">
    <property type="entry name" value="selD"/>
    <property type="match status" value="1"/>
</dbReference>
<accession>A0A7S2H1K4</accession>
<name>A0A7S2H1K4_9STRA</name>
<evidence type="ECO:0000259" key="6">
    <source>
        <dbReference type="Pfam" id="PF00586"/>
    </source>
</evidence>
<dbReference type="Pfam" id="PF00586">
    <property type="entry name" value="AIRS"/>
    <property type="match status" value="1"/>
</dbReference>
<feature type="domain" description="PurM-like C-terminal" evidence="7">
    <location>
        <begin position="126"/>
        <end position="308"/>
    </location>
</feature>
<dbReference type="AlphaFoldDB" id="A0A7S2H1K4"/>
<reference evidence="8" key="1">
    <citation type="submission" date="2021-01" db="EMBL/GenBank/DDBJ databases">
        <authorList>
            <person name="Corre E."/>
            <person name="Pelletier E."/>
            <person name="Niang G."/>
            <person name="Scheremetjew M."/>
            <person name="Finn R."/>
            <person name="Kale V."/>
            <person name="Holt S."/>
            <person name="Cochrane G."/>
            <person name="Meng A."/>
            <person name="Brown T."/>
            <person name="Cohen L."/>
        </authorList>
    </citation>
    <scope>NUCLEOTIDE SEQUENCE</scope>
    <source>
        <strain evidence="8">CCMP826</strain>
    </source>
</reference>
<protein>
    <recommendedName>
        <fullName evidence="9">Selenide, water dikinase</fullName>
    </recommendedName>
</protein>
<dbReference type="SUPFAM" id="SSF55326">
    <property type="entry name" value="PurM N-terminal domain-like"/>
    <property type="match status" value="1"/>
</dbReference>
<evidence type="ECO:0000256" key="5">
    <source>
        <dbReference type="ARBA" id="ARBA00023266"/>
    </source>
</evidence>